<feature type="binding site" evidence="15">
    <location>
        <position position="524"/>
    </location>
    <ligand>
        <name>ATP</name>
        <dbReference type="ChEBI" id="CHEBI:30616"/>
    </ligand>
</feature>
<dbReference type="PANTHER" id="PTHR24092:SF180">
    <property type="entry name" value="PHOSPHOLIPID-TRANSPORTING ATPASE DNF1-RELATED"/>
    <property type="match status" value="1"/>
</dbReference>
<feature type="region of interest" description="Disordered" evidence="18">
    <location>
        <begin position="680"/>
        <end position="714"/>
    </location>
</feature>
<dbReference type="Gene3D" id="3.40.1110.10">
    <property type="entry name" value="Calcium-transporting ATPase, cytoplasmic domain N"/>
    <property type="match status" value="2"/>
</dbReference>
<evidence type="ECO:0000256" key="4">
    <source>
        <dbReference type="ARBA" id="ARBA00022692"/>
    </source>
</evidence>
<dbReference type="InterPro" id="IPR044492">
    <property type="entry name" value="P_typ_ATPase_HD_dom"/>
</dbReference>
<dbReference type="PANTHER" id="PTHR24092">
    <property type="entry name" value="PROBABLE PHOSPHOLIPID-TRANSPORTING ATPASE"/>
    <property type="match status" value="1"/>
</dbReference>
<keyword evidence="4 17" id="KW-0812">Transmembrane</keyword>
<keyword evidence="11 17" id="KW-0472">Membrane</keyword>
<dbReference type="Gene3D" id="2.70.150.10">
    <property type="entry name" value="Calcium-transporting ATPase, cytoplasmic transduction domain A"/>
    <property type="match status" value="1"/>
</dbReference>
<dbReference type="InterPro" id="IPR032630">
    <property type="entry name" value="P_typ_ATPase_c"/>
</dbReference>
<feature type="region of interest" description="Disordered" evidence="18">
    <location>
        <begin position="1"/>
        <end position="35"/>
    </location>
</feature>
<organism evidence="21 22">
    <name type="scientific">Acaulospora morrowiae</name>
    <dbReference type="NCBI Taxonomy" id="94023"/>
    <lineage>
        <taxon>Eukaryota</taxon>
        <taxon>Fungi</taxon>
        <taxon>Fungi incertae sedis</taxon>
        <taxon>Mucoromycota</taxon>
        <taxon>Glomeromycotina</taxon>
        <taxon>Glomeromycetes</taxon>
        <taxon>Diversisporales</taxon>
        <taxon>Acaulosporaceae</taxon>
        <taxon>Acaulospora</taxon>
    </lineage>
</organism>
<dbReference type="FunFam" id="3.40.50.1000:FF:000014">
    <property type="entry name" value="Phospholipid-transporting ATPase"/>
    <property type="match status" value="1"/>
</dbReference>
<dbReference type="GO" id="GO:0005886">
    <property type="term" value="C:plasma membrane"/>
    <property type="evidence" value="ECO:0007669"/>
    <property type="project" value="TreeGrafter"/>
</dbReference>
<dbReference type="InterPro" id="IPR001757">
    <property type="entry name" value="P_typ_ATPase"/>
</dbReference>
<feature type="binding site" evidence="15">
    <location>
        <position position="525"/>
    </location>
    <ligand>
        <name>ATP</name>
        <dbReference type="ChEBI" id="CHEBI:30616"/>
    </ligand>
</feature>
<evidence type="ECO:0000256" key="16">
    <source>
        <dbReference type="PIRSR" id="PIRSR606539-3"/>
    </source>
</evidence>
<evidence type="ECO:0000256" key="17">
    <source>
        <dbReference type="RuleBase" id="RU362033"/>
    </source>
</evidence>
<dbReference type="SUPFAM" id="SSF81660">
    <property type="entry name" value="Metal cation-transporting ATPase, ATP-binding domain N"/>
    <property type="match status" value="1"/>
</dbReference>
<evidence type="ECO:0000259" key="19">
    <source>
        <dbReference type="Pfam" id="PF16209"/>
    </source>
</evidence>
<evidence type="ECO:0000313" key="22">
    <source>
        <dbReference type="Proteomes" id="UP000789342"/>
    </source>
</evidence>
<dbReference type="Gene3D" id="3.40.50.1000">
    <property type="entry name" value="HAD superfamily/HAD-like"/>
    <property type="match status" value="2"/>
</dbReference>
<dbReference type="SFLD" id="SFLDG00002">
    <property type="entry name" value="C1.7:_P-type_atpase_like"/>
    <property type="match status" value="1"/>
</dbReference>
<dbReference type="SUPFAM" id="SSF81665">
    <property type="entry name" value="Calcium ATPase, transmembrane domain M"/>
    <property type="match status" value="1"/>
</dbReference>
<dbReference type="Proteomes" id="UP000789342">
    <property type="component" value="Unassembled WGS sequence"/>
</dbReference>
<feature type="domain" description="P-type ATPase C-terminal" evidence="20">
    <location>
        <begin position="1210"/>
        <end position="1309"/>
    </location>
</feature>
<dbReference type="FunFam" id="3.40.1110.10:FF:000126">
    <property type="entry name" value="Phospholipid-transporting ATPase"/>
    <property type="match status" value="1"/>
</dbReference>
<feature type="binding site" evidence="16">
    <location>
        <position position="526"/>
    </location>
    <ligand>
        <name>Mg(2+)</name>
        <dbReference type="ChEBI" id="CHEBI:18420"/>
    </ligand>
</feature>
<dbReference type="SUPFAM" id="SSF81653">
    <property type="entry name" value="Calcium ATPase, transduction domain A"/>
    <property type="match status" value="1"/>
</dbReference>
<keyword evidence="3" id="KW-0813">Transport</keyword>
<comment type="cofactor">
    <cofactor evidence="16">
        <name>Mg(2+)</name>
        <dbReference type="ChEBI" id="CHEBI:18420"/>
    </cofactor>
</comment>
<dbReference type="InterPro" id="IPR036412">
    <property type="entry name" value="HAD-like_sf"/>
</dbReference>
<gene>
    <name evidence="21" type="ORF">AMORRO_LOCUS10856</name>
</gene>
<keyword evidence="6 15" id="KW-0547">Nucleotide-binding</keyword>
<dbReference type="Pfam" id="PF13246">
    <property type="entry name" value="Cation_ATPase"/>
    <property type="match status" value="1"/>
</dbReference>
<keyword evidence="22" id="KW-1185">Reference proteome</keyword>
<feature type="domain" description="P-type ATPase C-terminal" evidence="20">
    <location>
        <begin position="1098"/>
        <end position="1200"/>
    </location>
</feature>
<feature type="transmembrane region" description="Helical" evidence="17">
    <location>
        <begin position="1217"/>
        <end position="1235"/>
    </location>
</feature>
<feature type="transmembrane region" description="Helical" evidence="17">
    <location>
        <begin position="1242"/>
        <end position="1265"/>
    </location>
</feature>
<dbReference type="PROSITE" id="PS00154">
    <property type="entry name" value="ATPASE_E1_E2"/>
    <property type="match status" value="1"/>
</dbReference>
<evidence type="ECO:0000256" key="7">
    <source>
        <dbReference type="ARBA" id="ARBA00022840"/>
    </source>
</evidence>
<feature type="binding site" evidence="15">
    <location>
        <position position="526"/>
    </location>
    <ligand>
        <name>ATP</name>
        <dbReference type="ChEBI" id="CHEBI:30616"/>
    </ligand>
</feature>
<feature type="binding site" evidence="15">
    <location>
        <position position="839"/>
    </location>
    <ligand>
        <name>ATP</name>
        <dbReference type="ChEBI" id="CHEBI:30616"/>
    </ligand>
</feature>
<feature type="binding site" evidence="16">
    <location>
        <position position="1075"/>
    </location>
    <ligand>
        <name>Mg(2+)</name>
        <dbReference type="ChEBI" id="CHEBI:18420"/>
    </ligand>
</feature>
<accession>A0A9N9EDA5</accession>
<feature type="binding site" evidence="15">
    <location>
        <position position="955"/>
    </location>
    <ligand>
        <name>ATP</name>
        <dbReference type="ChEBI" id="CHEBI:30616"/>
    </ligand>
</feature>
<evidence type="ECO:0000313" key="21">
    <source>
        <dbReference type="EMBL" id="CAG8671858.1"/>
    </source>
</evidence>
<feature type="binding site" evidence="15">
    <location>
        <position position="1051"/>
    </location>
    <ligand>
        <name>ATP</name>
        <dbReference type="ChEBI" id="CHEBI:30616"/>
    </ligand>
</feature>
<reference evidence="21" key="1">
    <citation type="submission" date="2021-06" db="EMBL/GenBank/DDBJ databases">
        <authorList>
            <person name="Kallberg Y."/>
            <person name="Tangrot J."/>
            <person name="Rosling A."/>
        </authorList>
    </citation>
    <scope>NUCLEOTIDE SEQUENCE</scope>
    <source>
        <strain evidence="21">CL551</strain>
    </source>
</reference>
<feature type="domain" description="P-type ATPase N-terminal" evidence="19">
    <location>
        <begin position="64"/>
        <end position="122"/>
    </location>
</feature>
<protein>
    <recommendedName>
        <fullName evidence="17">Phospholipid-transporting ATPase</fullName>
        <ecNumber evidence="17">7.6.2.1</ecNumber>
    </recommendedName>
</protein>
<evidence type="ECO:0000256" key="3">
    <source>
        <dbReference type="ARBA" id="ARBA00022448"/>
    </source>
</evidence>
<dbReference type="Pfam" id="PF16212">
    <property type="entry name" value="PhoLip_ATPase_C"/>
    <property type="match status" value="2"/>
</dbReference>
<evidence type="ECO:0000256" key="2">
    <source>
        <dbReference type="ARBA" id="ARBA00008109"/>
    </source>
</evidence>
<dbReference type="Pfam" id="PF16209">
    <property type="entry name" value="PhoLip_ATPase_N"/>
    <property type="match status" value="1"/>
</dbReference>
<feature type="transmembrane region" description="Helical" evidence="17">
    <location>
        <begin position="411"/>
        <end position="433"/>
    </location>
</feature>
<feature type="active site" description="4-aspartylphosphate intermediate" evidence="14">
    <location>
        <position position="524"/>
    </location>
</feature>
<keyword evidence="5 16" id="KW-0479">Metal-binding</keyword>
<feature type="binding site" evidence="15">
    <location>
        <position position="873"/>
    </location>
    <ligand>
        <name>ATP</name>
        <dbReference type="ChEBI" id="CHEBI:30616"/>
    </ligand>
</feature>
<feature type="binding site" evidence="15">
    <location>
        <position position="1075"/>
    </location>
    <ligand>
        <name>ATP</name>
        <dbReference type="ChEBI" id="CHEBI:30616"/>
    </ligand>
</feature>
<evidence type="ECO:0000256" key="15">
    <source>
        <dbReference type="PIRSR" id="PIRSR606539-2"/>
    </source>
</evidence>
<dbReference type="SFLD" id="SFLDF00027">
    <property type="entry name" value="p-type_atpase"/>
    <property type="match status" value="1"/>
</dbReference>
<comment type="catalytic activity">
    <reaction evidence="12 17">
        <text>ATP + H2O + phospholipidSide 1 = ADP + phosphate + phospholipidSide 2.</text>
        <dbReference type="EC" id="7.6.2.1"/>
    </reaction>
</comment>
<keyword evidence="8 16" id="KW-0460">Magnesium</keyword>
<feature type="transmembrane region" description="Helical" evidence="17">
    <location>
        <begin position="1137"/>
        <end position="1158"/>
    </location>
</feature>
<feature type="transmembrane region" description="Helical" evidence="17">
    <location>
        <begin position="1277"/>
        <end position="1295"/>
    </location>
</feature>
<dbReference type="InterPro" id="IPR023214">
    <property type="entry name" value="HAD_sf"/>
</dbReference>
<feature type="transmembrane region" description="Helical" evidence="17">
    <location>
        <begin position="457"/>
        <end position="480"/>
    </location>
</feature>
<evidence type="ECO:0000256" key="5">
    <source>
        <dbReference type="ARBA" id="ARBA00022723"/>
    </source>
</evidence>
<dbReference type="NCBIfam" id="TIGR01494">
    <property type="entry name" value="ATPase_P-type"/>
    <property type="match status" value="1"/>
</dbReference>
<name>A0A9N9EDA5_9GLOM</name>
<keyword evidence="7 15" id="KW-0067">ATP-binding</keyword>
<feature type="binding site" evidence="16">
    <location>
        <position position="1071"/>
    </location>
    <ligand>
        <name>Mg(2+)</name>
        <dbReference type="ChEBI" id="CHEBI:18420"/>
    </ligand>
</feature>
<comment type="caution">
    <text evidence="21">The sequence shown here is derived from an EMBL/GenBank/DDBJ whole genome shotgun (WGS) entry which is preliminary data.</text>
</comment>
<dbReference type="InterPro" id="IPR008250">
    <property type="entry name" value="ATPase_P-typ_transduc_dom_A_sf"/>
</dbReference>
<feature type="binding site" evidence="15">
    <location>
        <position position="772"/>
    </location>
    <ligand>
        <name>ATP</name>
        <dbReference type="ChEBI" id="CHEBI:30616"/>
    </ligand>
</feature>
<comment type="subcellular location">
    <subcellularLocation>
        <location evidence="1">Endomembrane system</location>
        <topology evidence="1">Multi-pass membrane protein</topology>
    </subcellularLocation>
    <subcellularLocation>
        <location evidence="17">Membrane</location>
        <topology evidence="17">Multi-pass membrane protein</topology>
    </subcellularLocation>
</comment>
<dbReference type="OrthoDB" id="377733at2759"/>
<keyword evidence="10 17" id="KW-1133">Transmembrane helix</keyword>
<feature type="binding site" evidence="15">
    <location>
        <position position="1074"/>
    </location>
    <ligand>
        <name>ATP</name>
        <dbReference type="ChEBI" id="CHEBI:30616"/>
    </ligand>
</feature>
<feature type="binding site" evidence="15">
    <location>
        <position position="954"/>
    </location>
    <ligand>
        <name>ATP</name>
        <dbReference type="ChEBI" id="CHEBI:30616"/>
    </ligand>
</feature>
<dbReference type="GO" id="GO:0140326">
    <property type="term" value="F:ATPase-coupled intramembrane lipid transporter activity"/>
    <property type="evidence" value="ECO:0007669"/>
    <property type="project" value="UniProtKB-EC"/>
</dbReference>
<dbReference type="InterPro" id="IPR023298">
    <property type="entry name" value="ATPase_P-typ_TM_dom_sf"/>
</dbReference>
<feature type="binding site" evidence="15">
    <location>
        <position position="813"/>
    </location>
    <ligand>
        <name>ATP</name>
        <dbReference type="ChEBI" id="CHEBI:30616"/>
    </ligand>
</feature>
<dbReference type="InterPro" id="IPR032631">
    <property type="entry name" value="P-type_ATPase_N"/>
</dbReference>
<feature type="binding site" evidence="15">
    <location>
        <position position="953"/>
    </location>
    <ligand>
        <name>ATP</name>
        <dbReference type="ChEBI" id="CHEBI:30616"/>
    </ligand>
</feature>
<evidence type="ECO:0000256" key="9">
    <source>
        <dbReference type="ARBA" id="ARBA00022967"/>
    </source>
</evidence>
<dbReference type="GO" id="GO:0005524">
    <property type="term" value="F:ATP binding"/>
    <property type="evidence" value="ECO:0007669"/>
    <property type="project" value="UniProtKB-UniRule"/>
</dbReference>
<evidence type="ECO:0000256" key="11">
    <source>
        <dbReference type="ARBA" id="ARBA00023136"/>
    </source>
</evidence>
<dbReference type="NCBIfam" id="TIGR01652">
    <property type="entry name" value="ATPase-Plipid"/>
    <property type="match status" value="2"/>
</dbReference>
<dbReference type="EMBL" id="CAJVPV010012690">
    <property type="protein sequence ID" value="CAG8671858.1"/>
    <property type="molecule type" value="Genomic_DNA"/>
</dbReference>
<evidence type="ECO:0000256" key="14">
    <source>
        <dbReference type="PIRSR" id="PIRSR606539-1"/>
    </source>
</evidence>
<dbReference type="SFLD" id="SFLDS00003">
    <property type="entry name" value="Haloacid_Dehalogenase"/>
    <property type="match status" value="1"/>
</dbReference>
<dbReference type="InterPro" id="IPR023299">
    <property type="entry name" value="ATPase_P-typ_cyto_dom_N"/>
</dbReference>
<feature type="binding site" evidence="15">
    <location>
        <position position="1045"/>
    </location>
    <ligand>
        <name>ATP</name>
        <dbReference type="ChEBI" id="CHEBI:30616"/>
    </ligand>
</feature>
<proteinExistence type="inferred from homology"/>
<comment type="similarity">
    <text evidence="2 17">Belongs to the cation transport ATPase (P-type) (TC 3.A.3) family. Type IV subfamily.</text>
</comment>
<keyword evidence="9 17" id="KW-1278">Translocase</keyword>
<dbReference type="SUPFAM" id="SSF56784">
    <property type="entry name" value="HAD-like"/>
    <property type="match status" value="1"/>
</dbReference>
<feature type="non-terminal residue" evidence="21">
    <location>
        <position position="1"/>
    </location>
</feature>
<evidence type="ECO:0000259" key="20">
    <source>
        <dbReference type="Pfam" id="PF16212"/>
    </source>
</evidence>
<evidence type="ECO:0000256" key="8">
    <source>
        <dbReference type="ARBA" id="ARBA00022842"/>
    </source>
</evidence>
<evidence type="ECO:0000256" key="6">
    <source>
        <dbReference type="ARBA" id="ARBA00022741"/>
    </source>
</evidence>
<feature type="binding site" evidence="16">
    <location>
        <position position="524"/>
    </location>
    <ligand>
        <name>Mg(2+)</name>
        <dbReference type="ChEBI" id="CHEBI:18420"/>
    </ligand>
</feature>
<feature type="transmembrane region" description="Helical" evidence="17">
    <location>
        <begin position="98"/>
        <end position="115"/>
    </location>
</feature>
<sequence length="1314" mass="147513">MTTTTRDSPVSVGTSVANSDDSHKDMRNSQLKRTKTKIKNRIPKGNGRRVYAKLSLPGHLLDRKGQPNIKYVSNKIITSKYTLLTFLPKNLFEQFRRAANLYFLLMAILGLIPTFSSNSPILALLPLSTVVFFTACKDAVEDRNRHQIDEQFNSATCYHLQNFVNVNYPVHPKIPYWKRYLLKIKLFFNGLRKKKQDTPKIVIDDKDDDTIPSEPSNEINGPPAFKKVMWRNIRVGDFLFLRNGDAVPADAIILSTSEPAGTCFVETKDLDGETNLKPRRCVQDTKNIRSAEDCANACFWVESEAPNSNLFSYNATLVIPDSESDDQEQVRTSFTDERDLTAQNGLSNELKTKKNIPVDINNLLLRAHVIRNTEWVIAITIFTGVETKIMLNSGETPSKRSRIEKEMNKEVILNFLVLIVLALICAIGSGVAIEVVKHYHGQSIVNNIDSNRDPLPYASFLTFWSGLIIFQNIIPISLYISIEFVKGFQAFFIFNDLDMWDEDSQSPCWNLSDDLGQIEYIFSDKTGTLTRNVMEFRQCSIGGKVYGKNGWGGKTDAEIGKEMMEEKNVLKNDHENQDEIFRQYLEEMAKVFGPKYSSTNKDFLTFVDPEIYRDLRVDGNGSDVGGDDDDKINVEYDVQNRAHLIKEFFMLLAVCHTVVVDETPSNGENAQDAMINGSDRGEASITEAPPDVTGSVNLSPQTEDEKNSDPNHSTLNLAVRKVKSSLKEIIPSLKGINSVSNLISLPERKPDLKEIDRTVAHNIVYKAESPDEAALVSAAKNIGFTFLSRTINSMTIDIFGSEYTFDILNILEFNSTRKRMSVIVRRPAELGGGIVLFCKGADNVIIERLADGQEALIERTSQDIVDFSNDGLRTLTLAYRVLSETQYDAWSKRYQVAATSVSDRSSKIGAVSEEIEKDLILLGATAIEDKLQEGVPDCISSLREGGCKVWVLTGDKLETAINIGFAAQLLTKEMTLHIVKGSKKQNVMDELAKLATSLVKEAVKSEEQHALVVDGAALVHLLDDVTCRQQLLELAEVFRSVICCRVSPLQKALVVELVRRGKKSTTLAIGDGANDVSMIQAANVGVGISGQEGVQASMAADYSIAQFRFLSKLLLVHGHWDYMRISEMILNFFYKNAIWVFPVLWYQIYCMFSANIFYDYSFVQLYNMLFTVGPVIILGTTDQSVSASYCLKYPRVYRLASASVEQGLDYDAGATEFSTAVAFTAILIANLFVGFNTYYWSWFVWAVEICEIVFLFAYVLVYGYFPDTLHDIAKTLFGSGSFWFGLIFSIFLSGLPRYVITFVKQWWFPDDLDI</sequence>
<dbReference type="InterPro" id="IPR006539">
    <property type="entry name" value="P-type_ATPase_IV"/>
</dbReference>
<feature type="compositionally biased region" description="Polar residues" evidence="18">
    <location>
        <begin position="1"/>
        <end position="19"/>
    </location>
</feature>
<dbReference type="GO" id="GO:0016887">
    <property type="term" value="F:ATP hydrolysis activity"/>
    <property type="evidence" value="ECO:0007669"/>
    <property type="project" value="InterPro"/>
</dbReference>
<dbReference type="InterPro" id="IPR018303">
    <property type="entry name" value="ATPase_P-typ_P_site"/>
</dbReference>
<dbReference type="GO" id="GO:0000287">
    <property type="term" value="F:magnesium ion binding"/>
    <property type="evidence" value="ECO:0007669"/>
    <property type="project" value="UniProtKB-UniRule"/>
</dbReference>
<evidence type="ECO:0000256" key="13">
    <source>
        <dbReference type="ARBA" id="ARBA00049128"/>
    </source>
</evidence>
<comment type="catalytic activity">
    <reaction evidence="13">
        <text>a 1,2-diacyl-sn-glycero-3-phosphoethanolamine(out) + ATP + H2O = a 1,2-diacyl-sn-glycero-3-phosphoethanolamine(in) + ADP + phosphate + H(+)</text>
        <dbReference type="Rhea" id="RHEA:66132"/>
        <dbReference type="ChEBI" id="CHEBI:15377"/>
        <dbReference type="ChEBI" id="CHEBI:15378"/>
        <dbReference type="ChEBI" id="CHEBI:30616"/>
        <dbReference type="ChEBI" id="CHEBI:43474"/>
        <dbReference type="ChEBI" id="CHEBI:64612"/>
        <dbReference type="ChEBI" id="CHEBI:456216"/>
    </reaction>
    <physiologicalReaction direction="left-to-right" evidence="13">
        <dbReference type="Rhea" id="RHEA:66133"/>
    </physiologicalReaction>
</comment>
<evidence type="ECO:0000256" key="18">
    <source>
        <dbReference type="SAM" id="MobiDB-lite"/>
    </source>
</evidence>
<dbReference type="EC" id="7.6.2.1" evidence="17"/>
<evidence type="ECO:0000256" key="12">
    <source>
        <dbReference type="ARBA" id="ARBA00034036"/>
    </source>
</evidence>
<dbReference type="GO" id="GO:0045332">
    <property type="term" value="P:phospholipid translocation"/>
    <property type="evidence" value="ECO:0007669"/>
    <property type="project" value="TreeGrafter"/>
</dbReference>
<evidence type="ECO:0000256" key="1">
    <source>
        <dbReference type="ARBA" id="ARBA00004127"/>
    </source>
</evidence>
<dbReference type="PRINTS" id="PR00119">
    <property type="entry name" value="CATATPASE"/>
</dbReference>
<evidence type="ECO:0000256" key="10">
    <source>
        <dbReference type="ARBA" id="ARBA00022989"/>
    </source>
</evidence>